<dbReference type="Gramene" id="evm.model.07.701">
    <property type="protein sequence ID" value="cds.evm.model.07.701"/>
    <property type="gene ID" value="evm.TU.07.701"/>
</dbReference>
<dbReference type="PANTHER" id="PTHR33116">
    <property type="entry name" value="REVERSE TRANSCRIPTASE ZINC-BINDING DOMAIN-CONTAINING PROTEIN-RELATED-RELATED"/>
    <property type="match status" value="1"/>
</dbReference>
<organism evidence="2 3">
    <name type="scientific">Cannabis sativa</name>
    <name type="common">Hemp</name>
    <name type="synonym">Marijuana</name>
    <dbReference type="NCBI Taxonomy" id="3483"/>
    <lineage>
        <taxon>Eukaryota</taxon>
        <taxon>Viridiplantae</taxon>
        <taxon>Streptophyta</taxon>
        <taxon>Embryophyta</taxon>
        <taxon>Tracheophyta</taxon>
        <taxon>Spermatophyta</taxon>
        <taxon>Magnoliopsida</taxon>
        <taxon>eudicotyledons</taxon>
        <taxon>Gunneridae</taxon>
        <taxon>Pentapetalae</taxon>
        <taxon>rosids</taxon>
        <taxon>fabids</taxon>
        <taxon>Rosales</taxon>
        <taxon>Cannabaceae</taxon>
        <taxon>Cannabis</taxon>
    </lineage>
</organism>
<evidence type="ECO:0000313" key="3">
    <source>
        <dbReference type="Proteomes" id="UP000596661"/>
    </source>
</evidence>
<dbReference type="Proteomes" id="UP000596661">
    <property type="component" value="Chromosome 7"/>
</dbReference>
<reference evidence="2" key="2">
    <citation type="submission" date="2021-03" db="UniProtKB">
        <authorList>
            <consortium name="EnsemblPlants"/>
        </authorList>
    </citation>
    <scope>IDENTIFICATION</scope>
</reference>
<keyword evidence="1" id="KW-0812">Transmembrane</keyword>
<reference evidence="2" key="1">
    <citation type="submission" date="2018-11" db="EMBL/GenBank/DDBJ databases">
        <authorList>
            <person name="Grassa J C."/>
        </authorList>
    </citation>
    <scope>NUCLEOTIDE SEQUENCE [LARGE SCALE GENOMIC DNA]</scope>
</reference>
<dbReference type="PANTHER" id="PTHR33116:SF84">
    <property type="entry name" value="RNA-DIRECTED DNA POLYMERASE"/>
    <property type="match status" value="1"/>
</dbReference>
<keyword evidence="1" id="KW-1133">Transmembrane helix</keyword>
<keyword evidence="1" id="KW-0472">Membrane</keyword>
<keyword evidence="3" id="KW-1185">Reference proteome</keyword>
<evidence type="ECO:0000313" key="2">
    <source>
        <dbReference type="EnsemblPlants" id="cds.evm.model.07.701"/>
    </source>
</evidence>
<accession>A0A803Q636</accession>
<protein>
    <submittedName>
        <fullName evidence="2">Uncharacterized protein</fullName>
    </submittedName>
</protein>
<dbReference type="EMBL" id="UZAU01000642">
    <property type="status" value="NOT_ANNOTATED_CDS"/>
    <property type="molecule type" value="Genomic_DNA"/>
</dbReference>
<feature type="transmembrane region" description="Helical" evidence="1">
    <location>
        <begin position="160"/>
        <end position="178"/>
    </location>
</feature>
<evidence type="ECO:0000256" key="1">
    <source>
        <dbReference type="SAM" id="Phobius"/>
    </source>
</evidence>
<sequence length="179" mass="20410">MQEDNVKKLIEVSGFSRQVLPFTYLGIPICPKKISSKECRITLINSVLITIQAYWSQMMVLPKKVIKAIEAIYRAFLWKGLAMFHGAGAVAWENICQPKRAGGLGIKKLEEWNKACCHWFPGRKIHHSNREITIWLNWNDVSTSLPQLLRWIGRAKISKFHKMIFVAAIAGLVFRAFGG</sequence>
<dbReference type="EnsemblPlants" id="evm.model.07.701">
    <property type="protein sequence ID" value="cds.evm.model.07.701"/>
    <property type="gene ID" value="evm.TU.07.701"/>
</dbReference>
<name>A0A803Q636_CANSA</name>
<dbReference type="AlphaFoldDB" id="A0A803Q636"/>
<proteinExistence type="predicted"/>